<evidence type="ECO:0000256" key="2">
    <source>
        <dbReference type="ARBA" id="ARBA00029447"/>
    </source>
</evidence>
<dbReference type="InterPro" id="IPR004089">
    <property type="entry name" value="MCPsignal_dom"/>
</dbReference>
<dbReference type="SUPFAM" id="SSF58104">
    <property type="entry name" value="Methyl-accepting chemotaxis protein (MCP) signaling domain"/>
    <property type="match status" value="1"/>
</dbReference>
<dbReference type="PANTHER" id="PTHR32089:SF112">
    <property type="entry name" value="LYSOZYME-LIKE PROTEIN-RELATED"/>
    <property type="match status" value="1"/>
</dbReference>
<evidence type="ECO:0000256" key="3">
    <source>
        <dbReference type="PROSITE-ProRule" id="PRU00284"/>
    </source>
</evidence>
<keyword evidence="1 3" id="KW-0807">Transducer</keyword>
<evidence type="ECO:0000256" key="4">
    <source>
        <dbReference type="SAM" id="MobiDB-lite"/>
    </source>
</evidence>
<protein>
    <submittedName>
        <fullName evidence="6">Methyl-accepting chemotaxis protein</fullName>
    </submittedName>
</protein>
<organism evidence="6 7">
    <name type="scientific">Paenibacillus silagei</name>
    <dbReference type="NCBI Taxonomy" id="1670801"/>
    <lineage>
        <taxon>Bacteria</taxon>
        <taxon>Bacillati</taxon>
        <taxon>Bacillota</taxon>
        <taxon>Bacilli</taxon>
        <taxon>Bacillales</taxon>
        <taxon>Paenibacillaceae</taxon>
        <taxon>Paenibacillus</taxon>
    </lineage>
</organism>
<evidence type="ECO:0000313" key="7">
    <source>
        <dbReference type="Proteomes" id="UP000773462"/>
    </source>
</evidence>
<dbReference type="PRINTS" id="PR00260">
    <property type="entry name" value="CHEMTRNSDUCR"/>
</dbReference>
<dbReference type="Proteomes" id="UP000773462">
    <property type="component" value="Unassembled WGS sequence"/>
</dbReference>
<dbReference type="RefSeq" id="WP_281068272.1">
    <property type="nucleotide sequence ID" value="NZ_JAGGLV010000024.1"/>
</dbReference>
<dbReference type="EMBL" id="JAGGLV010000024">
    <property type="protein sequence ID" value="MBP2115225.1"/>
    <property type="molecule type" value="Genomic_DNA"/>
</dbReference>
<dbReference type="SMART" id="SM00283">
    <property type="entry name" value="MA"/>
    <property type="match status" value="1"/>
</dbReference>
<sequence>MEWLSKLRTAWGRTSSAEGVQSHSNTSGLAERAMAEHVIAAKDTVASTETVIAEGKAAVEAGTNAHVPHGGNDSVEPSAHASGTVSYGEHAYALAEQIRLETEAILKEEAQLVEDFEALRAGGGEMIGQIAGTQQLLEHLKTNNGQTEDLINEMYGSLSYSSNKIEFAKEANIQISAEMQKASEVFTEFVALNEDLREHFHSIEQLAKIITDIAEQTNLLSLNAAIEAARAGEHGRGFAVVSTEIRKLADSTRSHVKEIMGSLSGMTRVMEQIHSKSGDGMLAMNETTAKIGESTVYMNEIVVAEEQVFEHLEAIQESQESSMEDVEQINSDLLRILEKSGQDTDQFRKLVLTVQKKADHYQQLLNHLHQIGLLQQAEEAEKTNV</sequence>
<dbReference type="Gene3D" id="1.10.287.950">
    <property type="entry name" value="Methyl-accepting chemotaxis protein"/>
    <property type="match status" value="1"/>
</dbReference>
<reference evidence="6 7" key="1">
    <citation type="submission" date="2021-03" db="EMBL/GenBank/DDBJ databases">
        <title>Genomic Encyclopedia of Type Strains, Phase IV (KMG-IV): sequencing the most valuable type-strain genomes for metagenomic binning, comparative biology and taxonomic classification.</title>
        <authorList>
            <person name="Goeker M."/>
        </authorList>
    </citation>
    <scope>NUCLEOTIDE SEQUENCE [LARGE SCALE GENOMIC DNA]</scope>
    <source>
        <strain evidence="6 7">DSM 101953</strain>
    </source>
</reference>
<comment type="similarity">
    <text evidence="2">Belongs to the methyl-accepting chemotaxis (MCP) protein family.</text>
</comment>
<name>A0ABS4P0K7_9BACL</name>
<evidence type="ECO:0000259" key="5">
    <source>
        <dbReference type="PROSITE" id="PS50111"/>
    </source>
</evidence>
<feature type="domain" description="Methyl-accepting transducer" evidence="5">
    <location>
        <begin position="101"/>
        <end position="337"/>
    </location>
</feature>
<keyword evidence="7" id="KW-1185">Reference proteome</keyword>
<dbReference type="PANTHER" id="PTHR32089">
    <property type="entry name" value="METHYL-ACCEPTING CHEMOTAXIS PROTEIN MCPB"/>
    <property type="match status" value="1"/>
</dbReference>
<feature type="region of interest" description="Disordered" evidence="4">
    <location>
        <begin position="63"/>
        <end position="82"/>
    </location>
</feature>
<comment type="caution">
    <text evidence="6">The sequence shown here is derived from an EMBL/GenBank/DDBJ whole genome shotgun (WGS) entry which is preliminary data.</text>
</comment>
<dbReference type="Pfam" id="PF00015">
    <property type="entry name" value="MCPsignal"/>
    <property type="match status" value="1"/>
</dbReference>
<proteinExistence type="inferred from homology"/>
<evidence type="ECO:0000313" key="6">
    <source>
        <dbReference type="EMBL" id="MBP2115225.1"/>
    </source>
</evidence>
<dbReference type="InterPro" id="IPR004090">
    <property type="entry name" value="Chemotax_Me-accpt_rcpt"/>
</dbReference>
<dbReference type="PROSITE" id="PS50111">
    <property type="entry name" value="CHEMOTAXIS_TRANSDUC_2"/>
    <property type="match status" value="1"/>
</dbReference>
<gene>
    <name evidence="6" type="ORF">J2Z70_005411</name>
</gene>
<evidence type="ECO:0000256" key="1">
    <source>
        <dbReference type="ARBA" id="ARBA00023224"/>
    </source>
</evidence>
<accession>A0ABS4P0K7</accession>